<dbReference type="InterPro" id="IPR000219">
    <property type="entry name" value="DH_dom"/>
</dbReference>
<protein>
    <recommendedName>
        <fullName evidence="1">DH domain-containing protein</fullName>
    </recommendedName>
</protein>
<name>A0ABU7BFF5_9TELE</name>
<evidence type="ECO:0000313" key="3">
    <source>
        <dbReference type="Proteomes" id="UP001345963"/>
    </source>
</evidence>
<comment type="caution">
    <text evidence="2">The sequence shown here is derived from an EMBL/GenBank/DDBJ whole genome shotgun (WGS) entry which is preliminary data.</text>
</comment>
<dbReference type="InterPro" id="IPR051092">
    <property type="entry name" value="FYVE_RhoGEF_PH"/>
</dbReference>
<dbReference type="Proteomes" id="UP001345963">
    <property type="component" value="Unassembled WGS sequence"/>
</dbReference>
<dbReference type="PANTHER" id="PTHR12673:SF13">
    <property type="entry name" value="FYVE, RHOGEF AND PH DOMAIN-CONTAINING PROTEIN 5"/>
    <property type="match status" value="1"/>
</dbReference>
<feature type="domain" description="DH" evidence="1">
    <location>
        <begin position="1"/>
        <end position="90"/>
    </location>
</feature>
<proteinExistence type="predicted"/>
<evidence type="ECO:0000259" key="1">
    <source>
        <dbReference type="PROSITE" id="PS50010"/>
    </source>
</evidence>
<dbReference type="PANTHER" id="PTHR12673">
    <property type="entry name" value="FACIOGENITAL DYSPLASIA PROTEIN"/>
    <property type="match status" value="1"/>
</dbReference>
<accession>A0ABU7BFF5</accession>
<sequence>MASAAPVEREENQKMVDVILSRRDEFRVFDTYISEYDRSMSLLEQSCRSSSAFASIVRKFEAKGPEEPEVPMKHQLLQIIVRVLQYRMLLTGNGIRDPQIFKARW</sequence>
<reference evidence="2 3" key="1">
    <citation type="submission" date="2021-07" db="EMBL/GenBank/DDBJ databases">
        <authorList>
            <person name="Palmer J.M."/>
        </authorList>
    </citation>
    <scope>NUCLEOTIDE SEQUENCE [LARGE SCALE GENOMIC DNA]</scope>
    <source>
        <strain evidence="2 3">AT_MEX2019</strain>
        <tissue evidence="2">Muscle</tissue>
    </source>
</reference>
<evidence type="ECO:0000313" key="2">
    <source>
        <dbReference type="EMBL" id="MED6249176.1"/>
    </source>
</evidence>
<keyword evidence="3" id="KW-1185">Reference proteome</keyword>
<gene>
    <name evidence="2" type="ORF">ATANTOWER_010447</name>
</gene>
<dbReference type="PROSITE" id="PS50010">
    <property type="entry name" value="DH_2"/>
    <property type="match status" value="1"/>
</dbReference>
<dbReference type="Pfam" id="PF00621">
    <property type="entry name" value="RhoGEF"/>
    <property type="match status" value="1"/>
</dbReference>
<dbReference type="EMBL" id="JAHUTI010051490">
    <property type="protein sequence ID" value="MED6249176.1"/>
    <property type="molecule type" value="Genomic_DNA"/>
</dbReference>
<dbReference type="InterPro" id="IPR035899">
    <property type="entry name" value="DBL_dom_sf"/>
</dbReference>
<dbReference type="SUPFAM" id="SSF48065">
    <property type="entry name" value="DBL homology domain (DH-domain)"/>
    <property type="match status" value="1"/>
</dbReference>
<dbReference type="Gene3D" id="1.20.900.10">
    <property type="entry name" value="Dbl homology (DH) domain"/>
    <property type="match status" value="1"/>
</dbReference>
<organism evidence="2 3">
    <name type="scientific">Ataeniobius toweri</name>
    <dbReference type="NCBI Taxonomy" id="208326"/>
    <lineage>
        <taxon>Eukaryota</taxon>
        <taxon>Metazoa</taxon>
        <taxon>Chordata</taxon>
        <taxon>Craniata</taxon>
        <taxon>Vertebrata</taxon>
        <taxon>Euteleostomi</taxon>
        <taxon>Actinopterygii</taxon>
        <taxon>Neopterygii</taxon>
        <taxon>Teleostei</taxon>
        <taxon>Neoteleostei</taxon>
        <taxon>Acanthomorphata</taxon>
        <taxon>Ovalentaria</taxon>
        <taxon>Atherinomorphae</taxon>
        <taxon>Cyprinodontiformes</taxon>
        <taxon>Goodeidae</taxon>
        <taxon>Ataeniobius</taxon>
    </lineage>
</organism>